<keyword evidence="4" id="KW-1185">Reference proteome</keyword>
<proteinExistence type="inferred from homology"/>
<dbReference type="Gene3D" id="3.30.530.20">
    <property type="match status" value="1"/>
</dbReference>
<organism evidence="3 4">
    <name type="scientific">Boseongicola aestuarii</name>
    <dbReference type="NCBI Taxonomy" id="1470561"/>
    <lineage>
        <taxon>Bacteria</taxon>
        <taxon>Pseudomonadati</taxon>
        <taxon>Pseudomonadota</taxon>
        <taxon>Alphaproteobacteria</taxon>
        <taxon>Rhodobacterales</taxon>
        <taxon>Paracoccaceae</taxon>
        <taxon>Boseongicola</taxon>
    </lineage>
</organism>
<accession>A0A238J4D1</accession>
<protein>
    <recommendedName>
        <fullName evidence="2">Activator of Hsp90 ATPase homologue 1/2-like C-terminal domain-containing protein</fullName>
    </recommendedName>
</protein>
<evidence type="ECO:0000313" key="4">
    <source>
        <dbReference type="Proteomes" id="UP000201838"/>
    </source>
</evidence>
<evidence type="ECO:0000259" key="2">
    <source>
        <dbReference type="Pfam" id="PF08327"/>
    </source>
</evidence>
<comment type="similarity">
    <text evidence="1">Belongs to the AHA1 family.</text>
</comment>
<name>A0A238J4D1_9RHOB</name>
<dbReference type="AlphaFoldDB" id="A0A238J4D1"/>
<dbReference type="Pfam" id="PF08327">
    <property type="entry name" value="AHSA1"/>
    <property type="match status" value="1"/>
</dbReference>
<dbReference type="InterPro" id="IPR023393">
    <property type="entry name" value="START-like_dom_sf"/>
</dbReference>
<gene>
    <name evidence="3" type="ORF">BOA8489_03216</name>
</gene>
<evidence type="ECO:0000313" key="3">
    <source>
        <dbReference type="EMBL" id="SMX25082.1"/>
    </source>
</evidence>
<dbReference type="InterPro" id="IPR013538">
    <property type="entry name" value="ASHA1/2-like_C"/>
</dbReference>
<feature type="domain" description="Activator of Hsp90 ATPase homologue 1/2-like C-terminal" evidence="2">
    <location>
        <begin position="15"/>
        <end position="144"/>
    </location>
</feature>
<sequence>MSLNAIKVVSEVNRSPDETFDAFMSDASHWWPLDTHSVSPYLGEPAPDTVVIERYEGGQIFEISKTGENRIWGIIIDYEEGRRVAFRWYPGLSEAEATTVSVEFEATDDGKTVVTLIHDGWEARGDQAAEIRKNYVEGWAEIIDGRFRNFINAN</sequence>
<reference evidence="3 4" key="1">
    <citation type="submission" date="2017-05" db="EMBL/GenBank/DDBJ databases">
        <authorList>
            <person name="Song R."/>
            <person name="Chenine A.L."/>
            <person name="Ruprecht R.M."/>
        </authorList>
    </citation>
    <scope>NUCLEOTIDE SEQUENCE [LARGE SCALE GENOMIC DNA]</scope>
    <source>
        <strain evidence="3 4">CECT 8489</strain>
    </source>
</reference>
<dbReference type="Proteomes" id="UP000201838">
    <property type="component" value="Unassembled WGS sequence"/>
</dbReference>
<dbReference type="SUPFAM" id="SSF55961">
    <property type="entry name" value="Bet v1-like"/>
    <property type="match status" value="1"/>
</dbReference>
<dbReference type="RefSeq" id="WP_176440337.1">
    <property type="nucleotide sequence ID" value="NZ_FXXQ01000012.1"/>
</dbReference>
<evidence type="ECO:0000256" key="1">
    <source>
        <dbReference type="ARBA" id="ARBA00006817"/>
    </source>
</evidence>
<dbReference type="EMBL" id="FXXQ01000012">
    <property type="protein sequence ID" value="SMX25082.1"/>
    <property type="molecule type" value="Genomic_DNA"/>
</dbReference>